<dbReference type="OMA" id="FFDFQAF"/>
<keyword evidence="1" id="KW-0812">Transmembrane</keyword>
<accession>W5JW59</accession>
<dbReference type="VEuPathDB" id="VectorBase:ADAR2_011599"/>
<reference evidence="2 4" key="1">
    <citation type="journal article" date="2010" name="BMC Genomics">
        <title>Combination of measures distinguishes pre-miRNAs from other stem-loops in the genome of the newly sequenced Anopheles darlingi.</title>
        <authorList>
            <person name="Mendes N.D."/>
            <person name="Freitas A.T."/>
            <person name="Vasconcelos A.T."/>
            <person name="Sagot M.F."/>
        </authorList>
    </citation>
    <scope>NUCLEOTIDE SEQUENCE</scope>
</reference>
<protein>
    <submittedName>
        <fullName evidence="2 3">Uncharacterized protein</fullName>
    </submittedName>
</protein>
<evidence type="ECO:0000313" key="3">
    <source>
        <dbReference type="EnsemblMetazoa" id="ADAC000823-PA"/>
    </source>
</evidence>
<keyword evidence="1" id="KW-0472">Membrane</keyword>
<evidence type="ECO:0000313" key="2">
    <source>
        <dbReference type="EMBL" id="ETN67370.1"/>
    </source>
</evidence>
<dbReference type="STRING" id="43151.W5JW59"/>
<reference evidence="2" key="3">
    <citation type="journal article" date="2013" name="Nucleic Acids Res.">
        <title>The genome of Anopheles darlingi, the main neotropical malaria vector.</title>
        <authorList>
            <person name="Marinotti O."/>
            <person name="Cerqueira G.C."/>
            <person name="de Almeida L.G."/>
            <person name="Ferro M.I."/>
            <person name="Loreto E.L."/>
            <person name="Zaha A."/>
            <person name="Teixeira S.M."/>
            <person name="Wespiser A.R."/>
            <person name="Almeida E Silva A."/>
            <person name="Schlindwein A.D."/>
            <person name="Pacheco A.C."/>
            <person name="Silva A.L."/>
            <person name="Graveley B.R."/>
            <person name="Walenz B.P."/>
            <person name="Lima Bde A."/>
            <person name="Ribeiro C.A."/>
            <person name="Nunes-Silva C.G."/>
            <person name="de Carvalho C.R."/>
            <person name="Soares C.M."/>
            <person name="de Menezes C.B."/>
            <person name="Matiolli C."/>
            <person name="Caffrey D."/>
            <person name="Araujo D.A."/>
            <person name="de Oliveira D.M."/>
            <person name="Golenbock D."/>
            <person name="Grisard E.C."/>
            <person name="Fantinatti-Garboggini F."/>
            <person name="de Carvalho F.M."/>
            <person name="Barcellos F.G."/>
            <person name="Prosdocimi F."/>
            <person name="May G."/>
            <person name="Azevedo Junior G.M."/>
            <person name="Guimaraes G.M."/>
            <person name="Goldman G.H."/>
            <person name="Padilha I.Q."/>
            <person name="Batista Jda S."/>
            <person name="Ferro J.A."/>
            <person name="Ribeiro J.M."/>
            <person name="Fietto J.L."/>
            <person name="Dabbas K.M."/>
            <person name="Cerdeira L."/>
            <person name="Agnez-Lima L.F."/>
            <person name="Brocchi M."/>
            <person name="de Carvalho M.O."/>
            <person name="Teixeira Mde M."/>
            <person name="Diniz Maia Mde M."/>
            <person name="Goldman M.H."/>
            <person name="Cruz Schneider M.P."/>
            <person name="Felipe M.S."/>
            <person name="Hungria M."/>
            <person name="Nicolas M.F."/>
            <person name="Pereira M."/>
            <person name="Montes M.A."/>
            <person name="Cantao M.E."/>
            <person name="Vincentz M."/>
            <person name="Rafael M.S."/>
            <person name="Silverman N."/>
            <person name="Stoco P.H."/>
            <person name="Souza R.C."/>
            <person name="Vicentini R."/>
            <person name="Gazzinelli R.T."/>
            <person name="Neves Rde O."/>
            <person name="Silva R."/>
            <person name="Astolfi-Filho S."/>
            <person name="Maciel T.E."/>
            <person name="Urmenyi T.P."/>
            <person name="Tadei W.P."/>
            <person name="Camargo E.P."/>
            <person name="de Vasconcelos A.T."/>
        </authorList>
    </citation>
    <scope>NUCLEOTIDE SEQUENCE</scope>
</reference>
<organism evidence="2">
    <name type="scientific">Anopheles darlingi</name>
    <name type="common">Mosquito</name>
    <dbReference type="NCBI Taxonomy" id="43151"/>
    <lineage>
        <taxon>Eukaryota</taxon>
        <taxon>Metazoa</taxon>
        <taxon>Ecdysozoa</taxon>
        <taxon>Arthropoda</taxon>
        <taxon>Hexapoda</taxon>
        <taxon>Insecta</taxon>
        <taxon>Pterygota</taxon>
        <taxon>Neoptera</taxon>
        <taxon>Endopterygota</taxon>
        <taxon>Diptera</taxon>
        <taxon>Nematocera</taxon>
        <taxon>Culicoidea</taxon>
        <taxon>Culicidae</taxon>
        <taxon>Anophelinae</taxon>
        <taxon>Anopheles</taxon>
    </lineage>
</organism>
<dbReference type="VEuPathDB" id="VectorBase:ADAC000823"/>
<dbReference type="eggNOG" id="ENOG502S95T">
    <property type="taxonomic scope" value="Eukaryota"/>
</dbReference>
<dbReference type="Proteomes" id="UP000000673">
    <property type="component" value="Unassembled WGS sequence"/>
</dbReference>
<feature type="transmembrane region" description="Helical" evidence="1">
    <location>
        <begin position="6"/>
        <end position="24"/>
    </location>
</feature>
<gene>
    <name evidence="2" type="ORF">AND_000823</name>
</gene>
<name>W5JW59_ANODA</name>
<reference evidence="2" key="2">
    <citation type="submission" date="2010-05" db="EMBL/GenBank/DDBJ databases">
        <authorList>
            <person name="Almeida L.G."/>
            <person name="Nicolas M.F."/>
            <person name="Souza R.C."/>
            <person name="Vasconcelos A.T.R."/>
        </authorList>
    </citation>
    <scope>NUCLEOTIDE SEQUENCE</scope>
</reference>
<evidence type="ECO:0000256" key="1">
    <source>
        <dbReference type="SAM" id="Phobius"/>
    </source>
</evidence>
<reference evidence="3" key="4">
    <citation type="submission" date="2015-06" db="UniProtKB">
        <authorList>
            <consortium name="EnsemblMetazoa"/>
        </authorList>
    </citation>
    <scope>IDENTIFICATION</scope>
</reference>
<dbReference type="EMBL" id="ADMH02000209">
    <property type="protein sequence ID" value="ETN67370.1"/>
    <property type="molecule type" value="Genomic_DNA"/>
</dbReference>
<proteinExistence type="predicted"/>
<dbReference type="EnsemblMetazoa" id="ADAC000823-RA">
    <property type="protein sequence ID" value="ADAC000823-PA"/>
    <property type="gene ID" value="ADAC000823"/>
</dbReference>
<sequence length="395" mass="41112">MAILKISILLSVSIFVCVIIVVGTNHHHGFDRAKFAMSANGFRQPGEKFQWSVVGAHEFFTGRCPSFLTFRDGKFGVNFGGYHAEAGLGGLLTGNSAHGGLSASAGTPYGQQAGAGLGGIVGGNERTAGGAYAGATAGGGVGASAAIGGGLDGAGAAGGVGAESHAGGLSKKVVKLGQTNGAAPPTEVVISKEHGHGGNFERIDNREYHKEVHTEVQAPAPHPVPPQHGFHKTVYKKKVISHPHKVAVVHTSTQHGGAPHGLDINRFFEFQTFSNLGAQFAHPPLPPPPPPPPSAPAPIAYKTTIVKESSFAPVHYHQQQPSYEKEIHTRLDSSNGHSAGGASTSTHVVASSTHNTNFWNDIFNIPISTLSAVNQFLNNKTGSGNLHVEKHVEVH</sequence>
<keyword evidence="4" id="KW-1185">Reference proteome</keyword>
<keyword evidence="1" id="KW-1133">Transmembrane helix</keyword>
<evidence type="ECO:0000313" key="4">
    <source>
        <dbReference type="Proteomes" id="UP000000673"/>
    </source>
</evidence>
<dbReference type="AlphaFoldDB" id="W5JW59"/>
<dbReference type="HOGENOM" id="CLU_068738_0_0_1"/>